<dbReference type="EMBL" id="JADZGI010000002">
    <property type="protein sequence ID" value="MBH0114096.1"/>
    <property type="molecule type" value="Genomic_DNA"/>
</dbReference>
<dbReference type="PANTHER" id="PTHR45138:SF9">
    <property type="entry name" value="DIGUANYLATE CYCLASE DGCM-RELATED"/>
    <property type="match status" value="1"/>
</dbReference>
<sequence length="605" mass="65182">MTCFDSLRRRTLRVVGQVLGLLAFALAVALPVHARAQDEAEAPAGGYVRLPCHAVTPVPAGGDNSIPEFTCSGEPRDYQSRSLWYRIDPLEWLGSAPGPTAAPSLMVHISRYDAVSVWFRYADGDMRRQSVRSGDFGSHWRAGGQIAFDAPQREVAVTDIFIRFDKPAAAELLRLRLLTAAQLGAQSTGLAVVIGAALTLLAVSALYNFSLSLSSRKAFSVWQACWAVTMLAWGAVWSQLALITFPGIAGAASAQLCTALACFAIAFATFSAVTAIEEEYLARVLRLAAIALGICVGLLGIPLSIVRSGPLMALSDVLGLLVLADIVVVALCLHQAWRRGSPEARVYTGAWALPMLVLALVQFVDIKTMFWGGGSQIVVLCAATWQTLWLSIVSSQAHGRLRTERDIARKSAAQARELARRDPLTGLRNRRGLIDAFEPMLVQVRREGGPLGLLVVDIDKFKSINDSYGHEAGDEVLVGLARRLSLWEGQMCKVARLGGEEFALVISGLEGFALTRFADSVRRELGACDHAAIIGERAVTVSIGVAQIEPQMEFRDAYRLADEALYAAKDGGRDRVMVAPGCVPLAGKVDGFIDLAERKASRAQV</sequence>
<dbReference type="NCBIfam" id="TIGR00254">
    <property type="entry name" value="GGDEF"/>
    <property type="match status" value="1"/>
</dbReference>
<evidence type="ECO:0000259" key="4">
    <source>
        <dbReference type="PROSITE" id="PS50887"/>
    </source>
</evidence>
<organism evidence="5 6">
    <name type="scientific">Novosphingobium aureum</name>
    <dbReference type="NCBI Taxonomy" id="2792964"/>
    <lineage>
        <taxon>Bacteria</taxon>
        <taxon>Pseudomonadati</taxon>
        <taxon>Pseudomonadota</taxon>
        <taxon>Alphaproteobacteria</taxon>
        <taxon>Sphingomonadales</taxon>
        <taxon>Sphingomonadaceae</taxon>
        <taxon>Novosphingobium</taxon>
    </lineage>
</organism>
<dbReference type="EC" id="2.7.7.65" evidence="1"/>
<feature type="transmembrane region" description="Helical" evidence="3">
    <location>
        <begin position="370"/>
        <end position="392"/>
    </location>
</feature>
<dbReference type="PROSITE" id="PS50887">
    <property type="entry name" value="GGDEF"/>
    <property type="match status" value="1"/>
</dbReference>
<gene>
    <name evidence="5" type="ORF">I5E68_14215</name>
</gene>
<dbReference type="Proteomes" id="UP000617634">
    <property type="component" value="Unassembled WGS sequence"/>
</dbReference>
<dbReference type="PANTHER" id="PTHR45138">
    <property type="entry name" value="REGULATORY COMPONENTS OF SENSORY TRANSDUCTION SYSTEM"/>
    <property type="match status" value="1"/>
</dbReference>
<protein>
    <recommendedName>
        <fullName evidence="1">diguanylate cyclase</fullName>
        <ecNumber evidence="1">2.7.7.65</ecNumber>
    </recommendedName>
</protein>
<dbReference type="InterPro" id="IPR050469">
    <property type="entry name" value="Diguanylate_Cyclase"/>
</dbReference>
<feature type="transmembrane region" description="Helical" evidence="3">
    <location>
        <begin position="248"/>
        <end position="272"/>
    </location>
</feature>
<dbReference type="InterPro" id="IPR011623">
    <property type="entry name" value="7TMR_DISM_rcpt_extracell_dom1"/>
</dbReference>
<dbReference type="Pfam" id="PF07695">
    <property type="entry name" value="7TMR-DISM_7TM"/>
    <property type="match status" value="1"/>
</dbReference>
<keyword evidence="6" id="KW-1185">Reference proteome</keyword>
<reference evidence="5" key="1">
    <citation type="submission" date="2020-11" db="EMBL/GenBank/DDBJ databases">
        <title>Novosphingobium aureum sp. nov., a marine bacterium isolated from sediment of a salt flat.</title>
        <authorList>
            <person name="Yoo Y."/>
            <person name="Kim J.-J."/>
        </authorList>
    </citation>
    <scope>NUCLEOTIDE SEQUENCE</scope>
    <source>
        <strain evidence="5">YJ-S2-02</strain>
    </source>
</reference>
<keyword evidence="3" id="KW-0472">Membrane</keyword>
<dbReference type="Gene3D" id="3.30.70.270">
    <property type="match status" value="1"/>
</dbReference>
<dbReference type="SUPFAM" id="SSF55073">
    <property type="entry name" value="Nucleotide cyclase"/>
    <property type="match status" value="1"/>
</dbReference>
<feature type="domain" description="GGDEF" evidence="4">
    <location>
        <begin position="449"/>
        <end position="581"/>
    </location>
</feature>
<dbReference type="InterPro" id="IPR000160">
    <property type="entry name" value="GGDEF_dom"/>
</dbReference>
<dbReference type="SMART" id="SM00267">
    <property type="entry name" value="GGDEF"/>
    <property type="match status" value="1"/>
</dbReference>
<evidence type="ECO:0000256" key="3">
    <source>
        <dbReference type="SAM" id="Phobius"/>
    </source>
</evidence>
<dbReference type="AlphaFoldDB" id="A0A931HEX0"/>
<dbReference type="InterPro" id="IPR029787">
    <property type="entry name" value="Nucleotide_cyclase"/>
</dbReference>
<feature type="transmembrane region" description="Helical" evidence="3">
    <location>
        <begin position="189"/>
        <end position="209"/>
    </location>
</feature>
<evidence type="ECO:0000313" key="6">
    <source>
        <dbReference type="Proteomes" id="UP000617634"/>
    </source>
</evidence>
<proteinExistence type="predicted"/>
<dbReference type="InterPro" id="IPR043128">
    <property type="entry name" value="Rev_trsase/Diguanyl_cyclase"/>
</dbReference>
<comment type="caution">
    <text evidence="5">The sequence shown here is derived from an EMBL/GenBank/DDBJ whole genome shotgun (WGS) entry which is preliminary data.</text>
</comment>
<comment type="catalytic activity">
    <reaction evidence="2">
        <text>2 GTP = 3',3'-c-di-GMP + 2 diphosphate</text>
        <dbReference type="Rhea" id="RHEA:24898"/>
        <dbReference type="ChEBI" id="CHEBI:33019"/>
        <dbReference type="ChEBI" id="CHEBI:37565"/>
        <dbReference type="ChEBI" id="CHEBI:58805"/>
        <dbReference type="EC" id="2.7.7.65"/>
    </reaction>
</comment>
<name>A0A931HEX0_9SPHN</name>
<dbReference type="Pfam" id="PF00990">
    <property type="entry name" value="GGDEF"/>
    <property type="match status" value="1"/>
</dbReference>
<accession>A0A931HEX0</accession>
<feature type="transmembrane region" description="Helical" evidence="3">
    <location>
        <begin position="221"/>
        <end position="242"/>
    </location>
</feature>
<keyword evidence="3" id="KW-0812">Transmembrane</keyword>
<feature type="transmembrane region" description="Helical" evidence="3">
    <location>
        <begin position="284"/>
        <end position="305"/>
    </location>
</feature>
<evidence type="ECO:0000256" key="1">
    <source>
        <dbReference type="ARBA" id="ARBA00012528"/>
    </source>
</evidence>
<evidence type="ECO:0000313" key="5">
    <source>
        <dbReference type="EMBL" id="MBH0114096.1"/>
    </source>
</evidence>
<feature type="transmembrane region" description="Helical" evidence="3">
    <location>
        <begin position="346"/>
        <end position="364"/>
    </location>
</feature>
<evidence type="ECO:0000256" key="2">
    <source>
        <dbReference type="ARBA" id="ARBA00034247"/>
    </source>
</evidence>
<dbReference type="RefSeq" id="WP_197165150.1">
    <property type="nucleotide sequence ID" value="NZ_JADZGI010000002.1"/>
</dbReference>
<keyword evidence="3" id="KW-1133">Transmembrane helix</keyword>
<dbReference type="GO" id="GO:0052621">
    <property type="term" value="F:diguanylate cyclase activity"/>
    <property type="evidence" value="ECO:0007669"/>
    <property type="project" value="UniProtKB-EC"/>
</dbReference>
<feature type="transmembrane region" description="Helical" evidence="3">
    <location>
        <begin position="311"/>
        <end position="334"/>
    </location>
</feature>
<dbReference type="CDD" id="cd01949">
    <property type="entry name" value="GGDEF"/>
    <property type="match status" value="1"/>
</dbReference>